<feature type="binding site" evidence="8">
    <location>
        <begin position="32"/>
        <end position="39"/>
    </location>
    <ligand>
        <name>ATP</name>
        <dbReference type="ChEBI" id="CHEBI:30616"/>
    </ligand>
</feature>
<evidence type="ECO:0000313" key="13">
    <source>
        <dbReference type="Proteomes" id="UP000255517"/>
    </source>
</evidence>
<dbReference type="NCBIfam" id="TIGR00552">
    <property type="entry name" value="nadE"/>
    <property type="match status" value="1"/>
</dbReference>
<dbReference type="InterPro" id="IPR003694">
    <property type="entry name" value="NAD_synthase"/>
</dbReference>
<dbReference type="UniPathway" id="UPA00253">
    <property type="reaction ID" value="UER00333"/>
</dbReference>
<evidence type="ECO:0000256" key="5">
    <source>
        <dbReference type="ARBA" id="ARBA00022840"/>
    </source>
</evidence>
<dbReference type="HAMAP" id="MF_00193">
    <property type="entry name" value="NadE_ammonia_dep"/>
    <property type="match status" value="1"/>
</dbReference>
<gene>
    <name evidence="12" type="primary">nadE_1</name>
    <name evidence="8" type="synonym">nadE</name>
    <name evidence="12" type="ORF">NCTC13149_01524</name>
</gene>
<keyword evidence="3 8" id="KW-0479">Metal-binding</keyword>
<evidence type="ECO:0000256" key="2">
    <source>
        <dbReference type="ARBA" id="ARBA00022598"/>
    </source>
</evidence>
<dbReference type="GO" id="GO:0046872">
    <property type="term" value="F:metal ion binding"/>
    <property type="evidence" value="ECO:0007669"/>
    <property type="project" value="UniProtKB-KW"/>
</dbReference>
<dbReference type="EMBL" id="UGSZ01000001">
    <property type="protein sequence ID" value="SUB57669.1"/>
    <property type="molecule type" value="Genomic_DNA"/>
</dbReference>
<protein>
    <recommendedName>
        <fullName evidence="8 10">NH(3)-dependent NAD(+) synthetase</fullName>
        <ecNumber evidence="8 10">6.3.1.5</ecNumber>
    </recommendedName>
</protein>
<dbReference type="CDD" id="cd00553">
    <property type="entry name" value="NAD_synthase"/>
    <property type="match status" value="1"/>
</dbReference>
<keyword evidence="6 8" id="KW-0460">Magnesium</keyword>
<sequence length="242" mass="27277">MSNMNYEKLRDDLVSWLRERAQEAHAKGFIFGLSGGIDSAVVAGLAKRVFPENSLGLIMPCDSIDDDKNDALKIAKSLDLEVKVVDLTNTYNELLKASFTSENKLARSNIKPRLRMTTLYYYGQDLGYLVVGPSNGSEWYVGYSTKYGDSGADIYPIANILKTDIFKLAKALDLPDFIIEKKPSAGLWKGQSDESEMGFTYEVLDSYIRGEKIPEEEIKKKIDGMHNRSNHKRMPVPMFKIK</sequence>
<keyword evidence="7 8" id="KW-0520">NAD</keyword>
<dbReference type="GO" id="GO:0005524">
    <property type="term" value="F:ATP binding"/>
    <property type="evidence" value="ECO:0007669"/>
    <property type="project" value="UniProtKB-UniRule"/>
</dbReference>
<reference evidence="12 13" key="1">
    <citation type="submission" date="2018-06" db="EMBL/GenBank/DDBJ databases">
        <authorList>
            <consortium name="Pathogen Informatics"/>
            <person name="Doyle S."/>
        </authorList>
    </citation>
    <scope>NUCLEOTIDE SEQUENCE [LARGE SCALE GENOMIC DNA]</scope>
    <source>
        <strain evidence="12 13">NCTC13149</strain>
    </source>
</reference>
<dbReference type="AlphaFoldDB" id="A0A379C6D9"/>
<dbReference type="EC" id="6.3.1.5" evidence="8 10"/>
<evidence type="ECO:0000256" key="3">
    <source>
        <dbReference type="ARBA" id="ARBA00022723"/>
    </source>
</evidence>
<keyword evidence="2 8" id="KW-0436">Ligase</keyword>
<accession>A0A379C6D9</accession>
<comment type="function">
    <text evidence="8">Catalyzes the ATP-dependent amidation of deamido-NAD to form NAD. Uses ammonia as a nitrogen source.</text>
</comment>
<evidence type="ECO:0000256" key="10">
    <source>
        <dbReference type="RuleBase" id="RU003812"/>
    </source>
</evidence>
<organism evidence="12 13">
    <name type="scientific">Peptoniphilus lacrimalis</name>
    <dbReference type="NCBI Taxonomy" id="33031"/>
    <lineage>
        <taxon>Bacteria</taxon>
        <taxon>Bacillati</taxon>
        <taxon>Bacillota</taxon>
        <taxon>Tissierellia</taxon>
        <taxon>Tissierellales</taxon>
        <taxon>Peptoniphilaceae</taxon>
        <taxon>Peptoniphilus</taxon>
    </lineage>
</organism>
<keyword evidence="5 8" id="KW-0067">ATP-binding</keyword>
<feature type="binding site" evidence="8">
    <location>
        <position position="184"/>
    </location>
    <ligand>
        <name>ATP</name>
        <dbReference type="ChEBI" id="CHEBI:30616"/>
    </ligand>
</feature>
<dbReference type="Proteomes" id="UP000255517">
    <property type="component" value="Unassembled WGS sequence"/>
</dbReference>
<comment type="catalytic activity">
    <reaction evidence="8 10">
        <text>deamido-NAD(+) + NH4(+) + ATP = AMP + diphosphate + NAD(+) + H(+)</text>
        <dbReference type="Rhea" id="RHEA:21188"/>
        <dbReference type="ChEBI" id="CHEBI:15378"/>
        <dbReference type="ChEBI" id="CHEBI:28938"/>
        <dbReference type="ChEBI" id="CHEBI:30616"/>
        <dbReference type="ChEBI" id="CHEBI:33019"/>
        <dbReference type="ChEBI" id="CHEBI:57540"/>
        <dbReference type="ChEBI" id="CHEBI:58437"/>
        <dbReference type="ChEBI" id="CHEBI:456215"/>
        <dbReference type="EC" id="6.3.1.5"/>
    </reaction>
</comment>
<dbReference type="STRING" id="1122949.GCA_000378725_01422"/>
<evidence type="ECO:0000256" key="7">
    <source>
        <dbReference type="ARBA" id="ARBA00023027"/>
    </source>
</evidence>
<evidence type="ECO:0000313" key="12">
    <source>
        <dbReference type="EMBL" id="SUB57669.1"/>
    </source>
</evidence>
<feature type="domain" description="NAD/GMP synthase" evidence="11">
    <location>
        <begin position="12"/>
        <end position="233"/>
    </location>
</feature>
<comment type="caution">
    <text evidence="8">Lacks conserved residue(s) required for the propagation of feature annotation.</text>
</comment>
<evidence type="ECO:0000256" key="1">
    <source>
        <dbReference type="ARBA" id="ARBA00005859"/>
    </source>
</evidence>
<dbReference type="GO" id="GO:0009435">
    <property type="term" value="P:NAD+ biosynthetic process"/>
    <property type="evidence" value="ECO:0007669"/>
    <property type="project" value="UniProtKB-UniRule"/>
</dbReference>
<feature type="binding site" description="in other chain" evidence="8">
    <location>
        <begin position="231"/>
        <end position="232"/>
    </location>
    <ligand>
        <name>deamido-NAD(+)</name>
        <dbReference type="ChEBI" id="CHEBI:58437"/>
        <note>ligand shared between two neighboring subunits</note>
    </ligand>
</feature>
<dbReference type="InterPro" id="IPR022310">
    <property type="entry name" value="NAD/GMP_synthase"/>
</dbReference>
<feature type="binding site" evidence="8">
    <location>
        <position position="153"/>
    </location>
    <ligand>
        <name>deamido-NAD(+)</name>
        <dbReference type="ChEBI" id="CHEBI:58437"/>
        <note>ligand shared between two neighboring subunits</note>
    </ligand>
</feature>
<keyword evidence="4 8" id="KW-0547">Nucleotide-binding</keyword>
<name>A0A379C6D9_9FIRM</name>
<dbReference type="RefSeq" id="WP_019035074.1">
    <property type="nucleotide sequence ID" value="NZ_UGSZ01000001.1"/>
</dbReference>
<feature type="binding site" description="in other chain" evidence="8">
    <location>
        <position position="113"/>
    </location>
    <ligand>
        <name>deamido-NAD(+)</name>
        <dbReference type="ChEBI" id="CHEBI:58437"/>
        <note>ligand shared between two neighboring subunits</note>
    </ligand>
</feature>
<proteinExistence type="inferred from homology"/>
<dbReference type="GO" id="GO:0003952">
    <property type="term" value="F:NAD+ synthase (glutamine-hydrolyzing) activity"/>
    <property type="evidence" value="ECO:0007669"/>
    <property type="project" value="InterPro"/>
</dbReference>
<comment type="pathway">
    <text evidence="8">Cofactor biosynthesis; NAD(+) biosynthesis; NAD(+) from deamido-NAD(+) (ammonia route): step 1/1.</text>
</comment>
<dbReference type="GO" id="GO:0008795">
    <property type="term" value="F:NAD+ synthase activity"/>
    <property type="evidence" value="ECO:0007669"/>
    <property type="project" value="UniProtKB-UniRule"/>
</dbReference>
<evidence type="ECO:0000256" key="6">
    <source>
        <dbReference type="ARBA" id="ARBA00022842"/>
    </source>
</evidence>
<evidence type="ECO:0000256" key="8">
    <source>
        <dbReference type="HAMAP-Rule" id="MF_00193"/>
    </source>
</evidence>
<comment type="similarity">
    <text evidence="1 8 9">Belongs to the NAD synthetase family.</text>
</comment>
<comment type="subunit">
    <text evidence="8">Homodimer.</text>
</comment>
<evidence type="ECO:0000256" key="4">
    <source>
        <dbReference type="ARBA" id="ARBA00022741"/>
    </source>
</evidence>
<dbReference type="Gene3D" id="3.40.50.620">
    <property type="entry name" value="HUPs"/>
    <property type="match status" value="1"/>
</dbReference>
<dbReference type="InterPro" id="IPR022926">
    <property type="entry name" value="NH(3)-dep_NAD(+)_synth"/>
</dbReference>
<feature type="binding site" evidence="8">
    <location>
        <position position="138"/>
    </location>
    <ligand>
        <name>Mg(2+)</name>
        <dbReference type="ChEBI" id="CHEBI:18420"/>
    </ligand>
</feature>
<feature type="binding site" description="in other chain" evidence="8">
    <location>
        <position position="146"/>
    </location>
    <ligand>
        <name>deamido-NAD(+)</name>
        <dbReference type="ChEBI" id="CHEBI:58437"/>
        <note>ligand shared between two neighboring subunits</note>
    </ligand>
</feature>
<dbReference type="SUPFAM" id="SSF52402">
    <property type="entry name" value="Adenine nucleotide alpha hydrolases-like"/>
    <property type="match status" value="1"/>
</dbReference>
<evidence type="ECO:0000259" key="11">
    <source>
        <dbReference type="Pfam" id="PF02540"/>
    </source>
</evidence>
<dbReference type="OrthoDB" id="9803818at2"/>
<dbReference type="InterPro" id="IPR014729">
    <property type="entry name" value="Rossmann-like_a/b/a_fold"/>
</dbReference>
<evidence type="ECO:0000256" key="9">
    <source>
        <dbReference type="RuleBase" id="RU003811"/>
    </source>
</evidence>
<dbReference type="GO" id="GO:0005737">
    <property type="term" value="C:cytoplasm"/>
    <property type="evidence" value="ECO:0007669"/>
    <property type="project" value="InterPro"/>
</dbReference>
<dbReference type="PANTHER" id="PTHR23090">
    <property type="entry name" value="NH 3 /GLUTAMINE-DEPENDENT NAD + SYNTHETASE"/>
    <property type="match status" value="1"/>
</dbReference>
<dbReference type="GO" id="GO:0004359">
    <property type="term" value="F:glutaminase activity"/>
    <property type="evidence" value="ECO:0007669"/>
    <property type="project" value="InterPro"/>
</dbReference>
<feature type="binding site" evidence="8">
    <location>
        <position position="38"/>
    </location>
    <ligand>
        <name>Mg(2+)</name>
        <dbReference type="ChEBI" id="CHEBI:18420"/>
    </ligand>
</feature>
<feature type="binding site" evidence="8">
    <location>
        <position position="162"/>
    </location>
    <ligand>
        <name>ATP</name>
        <dbReference type="ChEBI" id="CHEBI:30616"/>
    </ligand>
</feature>
<dbReference type="Pfam" id="PF02540">
    <property type="entry name" value="NAD_synthase"/>
    <property type="match status" value="1"/>
</dbReference>
<dbReference type="PANTHER" id="PTHR23090:SF9">
    <property type="entry name" value="GLUTAMINE-DEPENDENT NAD(+) SYNTHETASE"/>
    <property type="match status" value="1"/>
</dbReference>